<feature type="binding site" evidence="12">
    <location>
        <position position="202"/>
    </location>
    <ligand>
        <name>a divalent metal cation</name>
        <dbReference type="ChEBI" id="CHEBI:60240"/>
    </ligand>
</feature>
<dbReference type="InterPro" id="IPR012295">
    <property type="entry name" value="TBP_dom_sf"/>
</dbReference>
<dbReference type="SUPFAM" id="SSF53098">
    <property type="entry name" value="Ribonuclease H-like"/>
    <property type="match status" value="1"/>
</dbReference>
<evidence type="ECO:0000256" key="2">
    <source>
        <dbReference type="ARBA" id="ARBA00001946"/>
    </source>
</evidence>
<comment type="similarity">
    <text evidence="5">Belongs to the RNase HII family. RnhC subfamily.</text>
</comment>
<comment type="caution">
    <text evidence="15">The sequence shown here is derived from an EMBL/GenBank/DDBJ whole genome shotgun (WGS) entry which is preliminary data.</text>
</comment>
<comment type="subcellular location">
    <subcellularLocation>
        <location evidence="4">Cytoplasm</location>
    </subcellularLocation>
</comment>
<comment type="function">
    <text evidence="3 13">Endonuclease that specifically degrades the RNA of RNA-DNA hybrids.</text>
</comment>
<dbReference type="InterPro" id="IPR024568">
    <property type="entry name" value="RNase_HIII_N"/>
</dbReference>
<evidence type="ECO:0000256" key="13">
    <source>
        <dbReference type="RuleBase" id="RU003515"/>
    </source>
</evidence>
<dbReference type="EC" id="3.1.26.4" evidence="13"/>
<evidence type="ECO:0000256" key="11">
    <source>
        <dbReference type="ARBA" id="ARBA00022842"/>
    </source>
</evidence>
<dbReference type="CDD" id="cd06590">
    <property type="entry name" value="RNase_HII_bacteria_HIII_like"/>
    <property type="match status" value="1"/>
</dbReference>
<dbReference type="InterPro" id="IPR036397">
    <property type="entry name" value="RNaseH_sf"/>
</dbReference>
<dbReference type="InterPro" id="IPR004641">
    <property type="entry name" value="RNase_HIII"/>
</dbReference>
<dbReference type="EMBL" id="JADIMY010000048">
    <property type="protein sequence ID" value="MBO8427363.1"/>
    <property type="molecule type" value="Genomic_DNA"/>
</dbReference>
<comment type="cofactor">
    <cofactor evidence="2">
        <name>Mg(2+)</name>
        <dbReference type="ChEBI" id="CHEBI:18420"/>
    </cofactor>
</comment>
<gene>
    <name evidence="15" type="primary">rnhC</name>
    <name evidence="15" type="ORF">IAC58_02235</name>
</gene>
<evidence type="ECO:0000256" key="1">
    <source>
        <dbReference type="ARBA" id="ARBA00000077"/>
    </source>
</evidence>
<protein>
    <recommendedName>
        <fullName evidence="13">Ribonuclease</fullName>
        <ecNumber evidence="13">3.1.26.4</ecNumber>
    </recommendedName>
</protein>
<dbReference type="InterPro" id="IPR012337">
    <property type="entry name" value="RNaseH-like_sf"/>
</dbReference>
<comment type="cofactor">
    <cofactor evidence="12">
        <name>Mn(2+)</name>
        <dbReference type="ChEBI" id="CHEBI:29035"/>
    </cofactor>
    <cofactor evidence="12">
        <name>Mg(2+)</name>
        <dbReference type="ChEBI" id="CHEBI:18420"/>
    </cofactor>
    <text evidence="12">Manganese or magnesium. Binds 1 divalent metal ion per monomer in the absence of substrate. May bind a second metal ion after substrate binding.</text>
</comment>
<feature type="binding site" evidence="12">
    <location>
        <position position="99"/>
    </location>
    <ligand>
        <name>a divalent metal cation</name>
        <dbReference type="ChEBI" id="CHEBI:60240"/>
    </ligand>
</feature>
<evidence type="ECO:0000256" key="10">
    <source>
        <dbReference type="ARBA" id="ARBA00022801"/>
    </source>
</evidence>
<evidence type="ECO:0000256" key="4">
    <source>
        <dbReference type="ARBA" id="ARBA00004496"/>
    </source>
</evidence>
<evidence type="ECO:0000256" key="6">
    <source>
        <dbReference type="ARBA" id="ARBA00022490"/>
    </source>
</evidence>
<feature type="binding site" evidence="12">
    <location>
        <position position="98"/>
    </location>
    <ligand>
        <name>a divalent metal cation</name>
        <dbReference type="ChEBI" id="CHEBI:60240"/>
    </ligand>
</feature>
<keyword evidence="8 12" id="KW-0479">Metal-binding</keyword>
<keyword evidence="6" id="KW-0963">Cytoplasm</keyword>
<evidence type="ECO:0000256" key="9">
    <source>
        <dbReference type="ARBA" id="ARBA00022759"/>
    </source>
</evidence>
<dbReference type="Pfam" id="PF01351">
    <property type="entry name" value="RNase_HII"/>
    <property type="match status" value="1"/>
</dbReference>
<evidence type="ECO:0000256" key="7">
    <source>
        <dbReference type="ARBA" id="ARBA00022722"/>
    </source>
</evidence>
<evidence type="ECO:0000256" key="3">
    <source>
        <dbReference type="ARBA" id="ARBA00004065"/>
    </source>
</evidence>
<name>A0A9D9DIG3_9BACL</name>
<keyword evidence="10 12" id="KW-0378">Hydrolase</keyword>
<dbReference type="GO" id="GO:0003723">
    <property type="term" value="F:RNA binding"/>
    <property type="evidence" value="ECO:0007669"/>
    <property type="project" value="UniProtKB-UniRule"/>
</dbReference>
<dbReference type="Pfam" id="PF11858">
    <property type="entry name" value="DUF3378"/>
    <property type="match status" value="1"/>
</dbReference>
<comment type="catalytic activity">
    <reaction evidence="1 12 13">
        <text>Endonucleolytic cleavage to 5'-phosphomonoester.</text>
        <dbReference type="EC" id="3.1.26.4"/>
    </reaction>
</comment>
<dbReference type="InterPro" id="IPR024567">
    <property type="entry name" value="RNase_HII/HIII_dom"/>
</dbReference>
<feature type="domain" description="RNase H type-2" evidence="14">
    <location>
        <begin position="92"/>
        <end position="307"/>
    </location>
</feature>
<dbReference type="AlphaFoldDB" id="A0A9D9DIG3"/>
<dbReference type="Gene3D" id="3.30.420.10">
    <property type="entry name" value="Ribonuclease H-like superfamily/Ribonuclease H"/>
    <property type="match status" value="1"/>
</dbReference>
<reference evidence="15" key="2">
    <citation type="journal article" date="2021" name="PeerJ">
        <title>Extensive microbial diversity within the chicken gut microbiome revealed by metagenomics and culture.</title>
        <authorList>
            <person name="Gilroy R."/>
            <person name="Ravi A."/>
            <person name="Getino M."/>
            <person name="Pursley I."/>
            <person name="Horton D.L."/>
            <person name="Alikhan N.F."/>
            <person name="Baker D."/>
            <person name="Gharbi K."/>
            <person name="Hall N."/>
            <person name="Watson M."/>
            <person name="Adriaenssens E.M."/>
            <person name="Foster-Nyarko E."/>
            <person name="Jarju S."/>
            <person name="Secka A."/>
            <person name="Antonio M."/>
            <person name="Oren A."/>
            <person name="Chaudhuri R.R."/>
            <person name="La Ragione R."/>
            <person name="Hildebrand F."/>
            <person name="Pallen M.J."/>
        </authorList>
    </citation>
    <scope>NUCLEOTIDE SEQUENCE</scope>
    <source>
        <strain evidence="15">11159</strain>
    </source>
</reference>
<dbReference type="PANTHER" id="PTHR10954:SF23">
    <property type="entry name" value="RIBONUCLEASE"/>
    <property type="match status" value="1"/>
</dbReference>
<accession>A0A9D9DIG3</accession>
<dbReference type="PIRSF" id="PIRSF037748">
    <property type="entry name" value="RnhC"/>
    <property type="match status" value="1"/>
</dbReference>
<dbReference type="NCBIfam" id="TIGR00716">
    <property type="entry name" value="rnhC"/>
    <property type="match status" value="1"/>
</dbReference>
<dbReference type="PROSITE" id="PS51975">
    <property type="entry name" value="RNASE_H_2"/>
    <property type="match status" value="1"/>
</dbReference>
<dbReference type="InterPro" id="IPR001352">
    <property type="entry name" value="RNase_HII/HIII"/>
</dbReference>
<keyword evidence="9 12" id="KW-0255">Endonuclease</keyword>
<reference evidence="15" key="1">
    <citation type="submission" date="2020-10" db="EMBL/GenBank/DDBJ databases">
        <authorList>
            <person name="Gilroy R."/>
        </authorList>
    </citation>
    <scope>NUCLEOTIDE SEQUENCE</scope>
    <source>
        <strain evidence="15">11159</strain>
    </source>
</reference>
<dbReference type="GO" id="GO:0046872">
    <property type="term" value="F:metal ion binding"/>
    <property type="evidence" value="ECO:0007669"/>
    <property type="project" value="UniProtKB-KW"/>
</dbReference>
<proteinExistence type="inferred from homology"/>
<dbReference type="GO" id="GO:0006298">
    <property type="term" value="P:mismatch repair"/>
    <property type="evidence" value="ECO:0007669"/>
    <property type="project" value="TreeGrafter"/>
</dbReference>
<evidence type="ECO:0000313" key="15">
    <source>
        <dbReference type="EMBL" id="MBO8427363.1"/>
    </source>
</evidence>
<dbReference type="PANTHER" id="PTHR10954">
    <property type="entry name" value="RIBONUCLEASE H2 SUBUNIT A"/>
    <property type="match status" value="1"/>
</dbReference>
<dbReference type="GO" id="GO:0005737">
    <property type="term" value="C:cytoplasm"/>
    <property type="evidence" value="ECO:0007669"/>
    <property type="project" value="UniProtKB-SubCell"/>
</dbReference>
<dbReference type="GO" id="GO:0043137">
    <property type="term" value="P:DNA replication, removal of RNA primer"/>
    <property type="evidence" value="ECO:0007669"/>
    <property type="project" value="TreeGrafter"/>
</dbReference>
<organism evidence="15 16">
    <name type="scientific">Candidatus Onthovivens merdipullorum</name>
    <dbReference type="NCBI Taxonomy" id="2840889"/>
    <lineage>
        <taxon>Bacteria</taxon>
        <taxon>Bacillati</taxon>
        <taxon>Bacillota</taxon>
        <taxon>Bacilli</taxon>
        <taxon>Bacillales</taxon>
        <taxon>Candidatus Onthovivens</taxon>
    </lineage>
</organism>
<evidence type="ECO:0000256" key="5">
    <source>
        <dbReference type="ARBA" id="ARBA00008378"/>
    </source>
</evidence>
<keyword evidence="11" id="KW-0460">Magnesium</keyword>
<sequence length="307" mass="36006">MIDIKVSKETLLRIENDFKDYITQRNIGYIIFVAKTNENIITAYNNKKGINFKVTFQGKDYMDLAKKYCEDPSLIHKKKKEDKESLYFIDINNQIGSDEVGTGDFLGPIVVCATYVDINAMKIINEYHIQDSKKMTDKKILELIPQIKNRIHYECKLLPNYKYNNAIKKPTFNINKIKCIMHNYVLFNLKQKCPSIQNIYMDQFLDKEKYYSYLKNVNNVVKDITFKEKGETYFPSVALASCFARYFFLEYMKELEVKYQTTIPLGASKDVDEFSINFVKKYGINELENICKANFKNLSGIKKEISF</sequence>
<evidence type="ECO:0000256" key="8">
    <source>
        <dbReference type="ARBA" id="ARBA00022723"/>
    </source>
</evidence>
<dbReference type="Gene3D" id="3.30.310.10">
    <property type="entry name" value="TATA-Binding Protein"/>
    <property type="match status" value="1"/>
</dbReference>
<dbReference type="GO" id="GO:0004523">
    <property type="term" value="F:RNA-DNA hybrid ribonuclease activity"/>
    <property type="evidence" value="ECO:0007669"/>
    <property type="project" value="UniProtKB-UniRule"/>
</dbReference>
<dbReference type="GO" id="GO:0032299">
    <property type="term" value="C:ribonuclease H2 complex"/>
    <property type="evidence" value="ECO:0007669"/>
    <property type="project" value="TreeGrafter"/>
</dbReference>
<dbReference type="Proteomes" id="UP000823613">
    <property type="component" value="Unassembled WGS sequence"/>
</dbReference>
<keyword evidence="7 12" id="KW-0540">Nuclease</keyword>
<evidence type="ECO:0000313" key="16">
    <source>
        <dbReference type="Proteomes" id="UP000823613"/>
    </source>
</evidence>
<evidence type="ECO:0000259" key="14">
    <source>
        <dbReference type="PROSITE" id="PS51975"/>
    </source>
</evidence>
<evidence type="ECO:0000256" key="12">
    <source>
        <dbReference type="PROSITE-ProRule" id="PRU01319"/>
    </source>
</evidence>